<accession>B5YN82</accession>
<dbReference type="InParanoid" id="B5YN82"/>
<dbReference type="Proteomes" id="UP000001449">
    <property type="component" value="Chromosome 7"/>
</dbReference>
<proteinExistence type="predicted"/>
<dbReference type="AlphaFoldDB" id="B5YN82"/>
<dbReference type="RefSeq" id="XP_002295872.1">
    <property type="nucleotide sequence ID" value="XM_002295836.1"/>
</dbReference>
<feature type="region of interest" description="Disordered" evidence="2">
    <location>
        <begin position="26"/>
        <end position="45"/>
    </location>
</feature>
<name>B5YN82_THAPS</name>
<evidence type="ECO:0000313" key="3">
    <source>
        <dbReference type="EMBL" id="ACI64589.1"/>
    </source>
</evidence>
<evidence type="ECO:0000313" key="4">
    <source>
        <dbReference type="Proteomes" id="UP000001449"/>
    </source>
</evidence>
<feature type="coiled-coil region" evidence="1">
    <location>
        <begin position="183"/>
        <end position="280"/>
    </location>
</feature>
<dbReference type="EMBL" id="CP001160">
    <property type="protein sequence ID" value="ACI64589.1"/>
    <property type="molecule type" value="Genomic_DNA"/>
</dbReference>
<dbReference type="GeneID" id="7447080"/>
<dbReference type="eggNOG" id="ENOG502TBBG">
    <property type="taxonomic scope" value="Eukaryota"/>
</dbReference>
<evidence type="ECO:0000256" key="1">
    <source>
        <dbReference type="SAM" id="Coils"/>
    </source>
</evidence>
<keyword evidence="1" id="KW-0175">Coiled coil</keyword>
<reference evidence="3 4" key="2">
    <citation type="journal article" date="2008" name="Nature">
        <title>The Phaeodactylum genome reveals the evolutionary history of diatom genomes.</title>
        <authorList>
            <person name="Bowler C."/>
            <person name="Allen A.E."/>
            <person name="Badger J.H."/>
            <person name="Grimwood J."/>
            <person name="Jabbari K."/>
            <person name="Kuo A."/>
            <person name="Maheswari U."/>
            <person name="Martens C."/>
            <person name="Maumus F."/>
            <person name="Otillar R.P."/>
            <person name="Rayko E."/>
            <person name="Salamov A."/>
            <person name="Vandepoele K."/>
            <person name="Beszteri B."/>
            <person name="Gruber A."/>
            <person name="Heijde M."/>
            <person name="Katinka M."/>
            <person name="Mock T."/>
            <person name="Valentin K."/>
            <person name="Verret F."/>
            <person name="Berges J.A."/>
            <person name="Brownlee C."/>
            <person name="Cadoret J.P."/>
            <person name="Chiovitti A."/>
            <person name="Choi C.J."/>
            <person name="Coesel S."/>
            <person name="De Martino A."/>
            <person name="Detter J.C."/>
            <person name="Durkin C."/>
            <person name="Falciatore A."/>
            <person name="Fournet J."/>
            <person name="Haruta M."/>
            <person name="Huysman M.J."/>
            <person name="Jenkins B.D."/>
            <person name="Jiroutova K."/>
            <person name="Jorgensen R.E."/>
            <person name="Joubert Y."/>
            <person name="Kaplan A."/>
            <person name="Kroger N."/>
            <person name="Kroth P.G."/>
            <person name="La Roche J."/>
            <person name="Lindquist E."/>
            <person name="Lommer M."/>
            <person name="Martin-Jezequel V."/>
            <person name="Lopez P.J."/>
            <person name="Lucas S."/>
            <person name="Mangogna M."/>
            <person name="McGinnis K."/>
            <person name="Medlin L.K."/>
            <person name="Montsant A."/>
            <person name="Oudot-Le Secq M.P."/>
            <person name="Napoli C."/>
            <person name="Obornik M."/>
            <person name="Parker M.S."/>
            <person name="Petit J.L."/>
            <person name="Porcel B.M."/>
            <person name="Poulsen N."/>
            <person name="Robison M."/>
            <person name="Rychlewski L."/>
            <person name="Rynearson T.A."/>
            <person name="Schmutz J."/>
            <person name="Shapiro H."/>
            <person name="Siaut M."/>
            <person name="Stanley M."/>
            <person name="Sussman M.R."/>
            <person name="Taylor A.R."/>
            <person name="Vardi A."/>
            <person name="von Dassow P."/>
            <person name="Vyverman W."/>
            <person name="Willis A."/>
            <person name="Wyrwicz L.S."/>
            <person name="Rokhsar D.S."/>
            <person name="Weissenbach J."/>
            <person name="Armbrust E.V."/>
            <person name="Green B.R."/>
            <person name="Van de Peer Y."/>
            <person name="Grigoriev I.V."/>
        </authorList>
    </citation>
    <scope>NUCLEOTIDE SEQUENCE [LARGE SCALE GENOMIC DNA]</scope>
    <source>
        <strain evidence="3 4">CCMP1335</strain>
    </source>
</reference>
<gene>
    <name evidence="3" type="ORF">THAPS_7054</name>
</gene>
<sequence length="402" mass="44273">MTRCATSFLIATALSTNGSDALSVAPSRQTSAARPSASTKRFATSSQRPAFWSLAASSKTTPKKPSHVRQPHQQLRAQAFAESSDPFAFLKFSDFFEQLLPPGGVSKDNSYFGIKNDARGMSLLSLEGGDVSGEAVTTSVYMPVDTSRALTVDATMEKEQLVSEINTLAQTFETLQSSIDIKSQLYTETLKGYEEKIVTLQDENSFLEEGMRMLTVTLEKQENEIQALQEKSESDFDGIGIMYENKSTTEGELTEVKSKVVSLESENEVLRQRVRLLEVELSDVAFESRKAVPAAIVAVEQVVAPVVAAKEETQAEETVLAFATDAVIAPKAPSAPIPQHIQQQRQLDQLQMKIKEYEEERCSVRKLFGRFVRRGVDKVGKTLTLWRPIYLLLLDAGSGAKA</sequence>
<keyword evidence="4" id="KW-1185">Reference proteome</keyword>
<dbReference type="HOGENOM" id="CLU_686059_0_0_1"/>
<protein>
    <submittedName>
        <fullName evidence="3">Uncharacterized protein</fullName>
    </submittedName>
</protein>
<reference evidence="3 4" key="1">
    <citation type="journal article" date="2004" name="Science">
        <title>The genome of the diatom Thalassiosira pseudonana: ecology, evolution, and metabolism.</title>
        <authorList>
            <person name="Armbrust E.V."/>
            <person name="Berges J.A."/>
            <person name="Bowler C."/>
            <person name="Green B.R."/>
            <person name="Martinez D."/>
            <person name="Putnam N.H."/>
            <person name="Zhou S."/>
            <person name="Allen A.E."/>
            <person name="Apt K.E."/>
            <person name="Bechner M."/>
            <person name="Brzezinski M.A."/>
            <person name="Chaal B.K."/>
            <person name="Chiovitti A."/>
            <person name="Davis A.K."/>
            <person name="Demarest M.S."/>
            <person name="Detter J.C."/>
            <person name="Glavina T."/>
            <person name="Goodstein D."/>
            <person name="Hadi M.Z."/>
            <person name="Hellsten U."/>
            <person name="Hildebrand M."/>
            <person name="Jenkins B.D."/>
            <person name="Jurka J."/>
            <person name="Kapitonov V.V."/>
            <person name="Kroger N."/>
            <person name="Lau W.W."/>
            <person name="Lane T.W."/>
            <person name="Larimer F.W."/>
            <person name="Lippmeier J.C."/>
            <person name="Lucas S."/>
            <person name="Medina M."/>
            <person name="Montsant A."/>
            <person name="Obornik M."/>
            <person name="Parker M.S."/>
            <person name="Palenik B."/>
            <person name="Pazour G.J."/>
            <person name="Richardson P.M."/>
            <person name="Rynearson T.A."/>
            <person name="Saito M.A."/>
            <person name="Schwartz D.C."/>
            <person name="Thamatrakoln K."/>
            <person name="Valentin K."/>
            <person name="Vardi A."/>
            <person name="Wilkerson F.P."/>
            <person name="Rokhsar D.S."/>
        </authorList>
    </citation>
    <scope>NUCLEOTIDE SEQUENCE [LARGE SCALE GENOMIC DNA]</scope>
    <source>
        <strain evidence="3 4">CCMP1335</strain>
    </source>
</reference>
<evidence type="ECO:0000256" key="2">
    <source>
        <dbReference type="SAM" id="MobiDB-lite"/>
    </source>
</evidence>
<dbReference type="PaxDb" id="35128-Thaps7054"/>
<dbReference type="KEGG" id="tps:THAPS_7054"/>
<organism evidence="3 4">
    <name type="scientific">Thalassiosira pseudonana</name>
    <name type="common">Marine diatom</name>
    <name type="synonym">Cyclotella nana</name>
    <dbReference type="NCBI Taxonomy" id="35128"/>
    <lineage>
        <taxon>Eukaryota</taxon>
        <taxon>Sar</taxon>
        <taxon>Stramenopiles</taxon>
        <taxon>Ochrophyta</taxon>
        <taxon>Bacillariophyta</taxon>
        <taxon>Coscinodiscophyceae</taxon>
        <taxon>Thalassiosirophycidae</taxon>
        <taxon>Thalassiosirales</taxon>
        <taxon>Thalassiosiraceae</taxon>
        <taxon>Thalassiosira</taxon>
    </lineage>
</organism>